<dbReference type="InterPro" id="IPR036291">
    <property type="entry name" value="NAD(P)-bd_dom_sf"/>
</dbReference>
<reference evidence="2 4" key="1">
    <citation type="submission" date="2023-07" db="EMBL/GenBank/DDBJ databases">
        <title>Sorghum-associated microbial communities from plants grown in Nebraska, USA.</title>
        <authorList>
            <person name="Schachtman D."/>
        </authorList>
    </citation>
    <scope>NUCLEOTIDE SEQUENCE</scope>
    <source>
        <strain evidence="2">DS1006</strain>
        <strain evidence="3 4">DS1016</strain>
    </source>
</reference>
<dbReference type="GO" id="GO:0042602">
    <property type="term" value="F:riboflavin reductase (NADPH) activity"/>
    <property type="evidence" value="ECO:0007669"/>
    <property type="project" value="TreeGrafter"/>
</dbReference>
<dbReference type="EMBL" id="JAUSTF010000009">
    <property type="protein sequence ID" value="MDQ0182053.1"/>
    <property type="molecule type" value="Genomic_DNA"/>
</dbReference>
<dbReference type="InterPro" id="IPR016040">
    <property type="entry name" value="NAD(P)-bd_dom"/>
</dbReference>
<dbReference type="SUPFAM" id="SSF51735">
    <property type="entry name" value="NAD(P)-binding Rossmann-fold domains"/>
    <property type="match status" value="1"/>
</dbReference>
<comment type="caution">
    <text evidence="2">The sequence shown here is derived from an EMBL/GenBank/DDBJ whole genome shotgun (WGS) entry which is preliminary data.</text>
</comment>
<dbReference type="GO" id="GO:0004074">
    <property type="term" value="F:biliverdin reductase [NAD(P)H] activity"/>
    <property type="evidence" value="ECO:0007669"/>
    <property type="project" value="TreeGrafter"/>
</dbReference>
<dbReference type="Pfam" id="PF13460">
    <property type="entry name" value="NAD_binding_10"/>
    <property type="match status" value="1"/>
</dbReference>
<feature type="domain" description="NAD(P)-binding" evidence="1">
    <location>
        <begin position="7"/>
        <end position="200"/>
    </location>
</feature>
<keyword evidence="4" id="KW-1185">Reference proteome</keyword>
<organism evidence="2 5">
    <name type="scientific">Arthrobacter bambusae</name>
    <dbReference type="NCBI Taxonomy" id="1338426"/>
    <lineage>
        <taxon>Bacteria</taxon>
        <taxon>Bacillati</taxon>
        <taxon>Actinomycetota</taxon>
        <taxon>Actinomycetes</taxon>
        <taxon>Micrococcales</taxon>
        <taxon>Micrococcaceae</taxon>
        <taxon>Arthrobacter</taxon>
    </lineage>
</organism>
<evidence type="ECO:0000313" key="5">
    <source>
        <dbReference type="Proteomes" id="UP001242995"/>
    </source>
</evidence>
<dbReference type="AlphaFoldDB" id="A0AAW8DKS9"/>
<evidence type="ECO:0000259" key="1">
    <source>
        <dbReference type="Pfam" id="PF13460"/>
    </source>
</evidence>
<dbReference type="PANTHER" id="PTHR43355">
    <property type="entry name" value="FLAVIN REDUCTASE (NADPH)"/>
    <property type="match status" value="1"/>
</dbReference>
<dbReference type="Proteomes" id="UP001230951">
    <property type="component" value="Unassembled WGS sequence"/>
</dbReference>
<accession>A0AAW8DKS9</accession>
<gene>
    <name evidence="2" type="ORF">J2S90_004007</name>
    <name evidence="3" type="ORF">J2S93_003500</name>
</gene>
<proteinExistence type="predicted"/>
<name>A0AAW8DKS9_9MICC</name>
<dbReference type="Gene3D" id="3.40.50.720">
    <property type="entry name" value="NAD(P)-binding Rossmann-like Domain"/>
    <property type="match status" value="1"/>
</dbReference>
<dbReference type="CDD" id="cd05244">
    <property type="entry name" value="BVR-B_like_SDR_a"/>
    <property type="match status" value="1"/>
</dbReference>
<dbReference type="Proteomes" id="UP001242995">
    <property type="component" value="Unassembled WGS sequence"/>
</dbReference>
<dbReference type="PANTHER" id="PTHR43355:SF2">
    <property type="entry name" value="FLAVIN REDUCTASE (NADPH)"/>
    <property type="match status" value="1"/>
</dbReference>
<protein>
    <submittedName>
        <fullName evidence="2">NADH-flavin reductase</fullName>
    </submittedName>
</protein>
<dbReference type="RefSeq" id="WP_306963598.1">
    <property type="nucleotide sequence ID" value="NZ_JAUSRG010000016.1"/>
</dbReference>
<dbReference type="InterPro" id="IPR051606">
    <property type="entry name" value="Polyketide_Oxido-like"/>
</dbReference>
<evidence type="ECO:0000313" key="2">
    <source>
        <dbReference type="EMBL" id="MDP9907017.1"/>
    </source>
</evidence>
<dbReference type="EMBL" id="JAUSRG010000016">
    <property type="protein sequence ID" value="MDP9907017.1"/>
    <property type="molecule type" value="Genomic_DNA"/>
</dbReference>
<evidence type="ECO:0000313" key="3">
    <source>
        <dbReference type="EMBL" id="MDQ0182053.1"/>
    </source>
</evidence>
<sequence length="243" mass="25949">MKIAVFGANGPTGRILTAQALDAGHVVTAVTRRPHEFPISAPGLSVVGADVYNFEDVSAVVEGSDAVLSTLGVPYSRQPITVYSVGTGNIIRAMGNHGVRRLVCVSSSATDTTAGPHGGFLFEKLLQPLVTKLLGKTLYEDMRRMESAVAASGLDWTIMRPSGLFETDSVTEYKMAVDYINGTFTSRADLADSMLRQLTSDEFVRKNVAVATFSQKPNLIQLLLREASSKKAAPDSVPVGKLS</sequence>
<evidence type="ECO:0000313" key="4">
    <source>
        <dbReference type="Proteomes" id="UP001230951"/>
    </source>
</evidence>